<protein>
    <submittedName>
        <fullName evidence="2">Uncharacterized protein</fullName>
    </submittedName>
</protein>
<dbReference type="EMBL" id="CAUYUJ010009102">
    <property type="protein sequence ID" value="CAK0825837.1"/>
    <property type="molecule type" value="Genomic_DNA"/>
</dbReference>
<reference evidence="2" key="1">
    <citation type="submission" date="2023-10" db="EMBL/GenBank/DDBJ databases">
        <authorList>
            <person name="Chen Y."/>
            <person name="Shah S."/>
            <person name="Dougan E. K."/>
            <person name="Thang M."/>
            <person name="Chan C."/>
        </authorList>
    </citation>
    <scope>NUCLEOTIDE SEQUENCE [LARGE SCALE GENOMIC DNA]</scope>
</reference>
<keyword evidence="3" id="KW-1185">Reference proteome</keyword>
<organism evidence="2 3">
    <name type="scientific">Prorocentrum cordatum</name>
    <dbReference type="NCBI Taxonomy" id="2364126"/>
    <lineage>
        <taxon>Eukaryota</taxon>
        <taxon>Sar</taxon>
        <taxon>Alveolata</taxon>
        <taxon>Dinophyceae</taxon>
        <taxon>Prorocentrales</taxon>
        <taxon>Prorocentraceae</taxon>
        <taxon>Prorocentrum</taxon>
    </lineage>
</organism>
<evidence type="ECO:0000256" key="1">
    <source>
        <dbReference type="SAM" id="MobiDB-lite"/>
    </source>
</evidence>
<accession>A0ABN9S2D8</accession>
<dbReference type="Proteomes" id="UP001189429">
    <property type="component" value="Unassembled WGS sequence"/>
</dbReference>
<name>A0ABN9S2D8_9DINO</name>
<feature type="region of interest" description="Disordered" evidence="1">
    <location>
        <begin position="237"/>
        <end position="297"/>
    </location>
</feature>
<feature type="non-terminal residue" evidence="2">
    <location>
        <position position="297"/>
    </location>
</feature>
<feature type="compositionally biased region" description="Pro residues" evidence="1">
    <location>
        <begin position="285"/>
        <end position="297"/>
    </location>
</feature>
<comment type="caution">
    <text evidence="2">The sequence shown here is derived from an EMBL/GenBank/DDBJ whole genome shotgun (WGS) entry which is preliminary data.</text>
</comment>
<proteinExistence type="predicted"/>
<gene>
    <name evidence="2" type="ORF">PCOR1329_LOCUS25865</name>
</gene>
<evidence type="ECO:0000313" key="2">
    <source>
        <dbReference type="EMBL" id="CAK0825837.1"/>
    </source>
</evidence>
<evidence type="ECO:0000313" key="3">
    <source>
        <dbReference type="Proteomes" id="UP001189429"/>
    </source>
</evidence>
<sequence length="297" mass="31305">MRGRAAPPWGHTRPCRPRGVPAISFSPGDGRWFRACVVSVSLAGQQAEVEWLIAPPDIKCGQEVEYLGAAVGTSESGASLPLRAIRPGSDSDRPCSWAAIGEACWPQAVASVDALARSFRELRELCEALSKGAQQGEPHEDAAVKALEGKRSALAAVCGQVEQAADADMSKGQQSLSPEQEAAAQSLEGEFAQLSGRAGEIEQDRQGLLARLRALDAEAQANKAALSKCEQGLRALGRSPAATLARPVLGSPEERQSLLREVPAWQRAPSPPPPFSSFPPVSHFPSPPPPPSPPPTP</sequence>